<comment type="caution">
    <text evidence="2">The sequence shown here is derived from an EMBL/GenBank/DDBJ whole genome shotgun (WGS) entry which is preliminary data.</text>
</comment>
<organism evidence="2 3">
    <name type="scientific">Novipirellula caenicola</name>
    <dbReference type="NCBI Taxonomy" id="1536901"/>
    <lineage>
        <taxon>Bacteria</taxon>
        <taxon>Pseudomonadati</taxon>
        <taxon>Planctomycetota</taxon>
        <taxon>Planctomycetia</taxon>
        <taxon>Pirellulales</taxon>
        <taxon>Pirellulaceae</taxon>
        <taxon>Novipirellula</taxon>
    </lineage>
</organism>
<evidence type="ECO:0000256" key="1">
    <source>
        <dbReference type="SAM" id="MobiDB-lite"/>
    </source>
</evidence>
<sequence>MVDFFPANHNPTHHFKTRQRVGCSDGDGYPVRLGVTMSGKNEKPPRKESQTRRQAILQGRLSMDYHAHPVKSELMQQSNVPTNYLSAVTPENFSVSSQPASASDAFVDRRAKDASKPRGERRQFGSSHSGLSEEGRQLALAIDQYKLEHHRRYITCDEMLMVIGTLGYSK</sequence>
<evidence type="ECO:0000313" key="2">
    <source>
        <dbReference type="EMBL" id="GAA5506618.1"/>
    </source>
</evidence>
<protein>
    <submittedName>
        <fullName evidence="2">Uncharacterized protein</fullName>
    </submittedName>
</protein>
<keyword evidence="3" id="KW-1185">Reference proteome</keyword>
<gene>
    <name evidence="2" type="ORF">Rcae01_02071</name>
</gene>
<evidence type="ECO:0000313" key="3">
    <source>
        <dbReference type="Proteomes" id="UP001416858"/>
    </source>
</evidence>
<dbReference type="Proteomes" id="UP001416858">
    <property type="component" value="Unassembled WGS sequence"/>
</dbReference>
<name>A0ABP9VSZ4_9BACT</name>
<dbReference type="EMBL" id="BAABRO010000003">
    <property type="protein sequence ID" value="GAA5506618.1"/>
    <property type="molecule type" value="Genomic_DNA"/>
</dbReference>
<proteinExistence type="predicted"/>
<dbReference type="RefSeq" id="WP_345683541.1">
    <property type="nucleotide sequence ID" value="NZ_BAABRO010000003.1"/>
</dbReference>
<accession>A0ABP9VSZ4</accession>
<feature type="region of interest" description="Disordered" evidence="1">
    <location>
        <begin position="93"/>
        <end position="132"/>
    </location>
</feature>
<feature type="compositionally biased region" description="Basic and acidic residues" evidence="1">
    <location>
        <begin position="106"/>
        <end position="123"/>
    </location>
</feature>
<reference evidence="2 3" key="1">
    <citation type="submission" date="2024-02" db="EMBL/GenBank/DDBJ databases">
        <title>Rhodopirellula caenicola NBRC 110016.</title>
        <authorList>
            <person name="Ichikawa N."/>
            <person name="Katano-Makiyama Y."/>
            <person name="Hidaka K."/>
        </authorList>
    </citation>
    <scope>NUCLEOTIDE SEQUENCE [LARGE SCALE GENOMIC DNA]</scope>
    <source>
        <strain evidence="2 3">NBRC 110016</strain>
    </source>
</reference>